<dbReference type="PIRSF" id="PIRSF005902">
    <property type="entry name" value="DNase_TatD"/>
    <property type="match status" value="1"/>
</dbReference>
<dbReference type="InterPro" id="IPR032466">
    <property type="entry name" value="Metal_Hydrolase"/>
</dbReference>
<dbReference type="SUPFAM" id="SSF51556">
    <property type="entry name" value="Metallo-dependent hydrolases"/>
    <property type="match status" value="1"/>
</dbReference>
<dbReference type="EMBL" id="CP046457">
    <property type="protein sequence ID" value="QGU00575.1"/>
    <property type="molecule type" value="Genomic_DNA"/>
</dbReference>
<dbReference type="Gene3D" id="3.20.20.140">
    <property type="entry name" value="Metal-dependent hydrolases"/>
    <property type="match status" value="1"/>
</dbReference>
<evidence type="ECO:0000256" key="2">
    <source>
        <dbReference type="ARBA" id="ARBA00022801"/>
    </source>
</evidence>
<dbReference type="GO" id="GO:0004536">
    <property type="term" value="F:DNA nuclease activity"/>
    <property type="evidence" value="ECO:0007669"/>
    <property type="project" value="InterPro"/>
</dbReference>
<accession>A0A6I6DD89</accession>
<evidence type="ECO:0000313" key="5">
    <source>
        <dbReference type="Proteomes" id="UP000426444"/>
    </source>
</evidence>
<name>A0A6I6DD89_9FIRM</name>
<organism evidence="4 5">
    <name type="scientific">Candidatus Syntrophocurvum alkaliphilum</name>
    <dbReference type="NCBI Taxonomy" id="2293317"/>
    <lineage>
        <taxon>Bacteria</taxon>
        <taxon>Bacillati</taxon>
        <taxon>Bacillota</taxon>
        <taxon>Clostridia</taxon>
        <taxon>Eubacteriales</taxon>
        <taxon>Syntrophomonadaceae</taxon>
        <taxon>Candidatus Syntrophocurvum</taxon>
    </lineage>
</organism>
<dbReference type="AlphaFoldDB" id="A0A6I6DD89"/>
<dbReference type="GO" id="GO:0016788">
    <property type="term" value="F:hydrolase activity, acting on ester bonds"/>
    <property type="evidence" value="ECO:0007669"/>
    <property type="project" value="InterPro"/>
</dbReference>
<dbReference type="NCBIfam" id="TIGR00010">
    <property type="entry name" value="YchF/TatD family DNA exonuclease"/>
    <property type="match status" value="1"/>
</dbReference>
<sequence>MFIDTHAHLEDKGNKLNDLLQRAKDAGVEKIISIGFNYQSSIEAVEIAKKYPEVYAVVGIHPHDAKSYNNDAMEGLYKLAKDKNVVAIGEMGLDFYRDLSPRETQRKVFREQIKIAQELYMPVVIHDRDAHQEVLDIIKQEKAGKNEGIMHCYSGNLPLAIELMKQGLYISLAGPVTFKNAKKSHEVAVKVTQDRLLIETDSPYLAPEPFRGKKNEPAYIKYTAEKIAKLRGKTTEEIGYITSLNAKKVYRIND</sequence>
<feature type="binding site" evidence="3">
    <location>
        <position position="6"/>
    </location>
    <ligand>
        <name>a divalent metal cation</name>
        <dbReference type="ChEBI" id="CHEBI:60240"/>
        <label>1</label>
    </ligand>
</feature>
<proteinExistence type="predicted"/>
<dbReference type="Pfam" id="PF01026">
    <property type="entry name" value="TatD_DNase"/>
    <property type="match status" value="1"/>
</dbReference>
<dbReference type="PANTHER" id="PTHR46124:SF2">
    <property type="entry name" value="D-AMINOACYL-TRNA DEACYLASE"/>
    <property type="match status" value="1"/>
</dbReference>
<keyword evidence="5" id="KW-1185">Reference proteome</keyword>
<dbReference type="GO" id="GO:0005829">
    <property type="term" value="C:cytosol"/>
    <property type="evidence" value="ECO:0007669"/>
    <property type="project" value="TreeGrafter"/>
</dbReference>
<protein>
    <submittedName>
        <fullName evidence="4">Putative metal-dependent hydrolase YcfH</fullName>
    </submittedName>
</protein>
<evidence type="ECO:0000256" key="1">
    <source>
        <dbReference type="ARBA" id="ARBA00022723"/>
    </source>
</evidence>
<dbReference type="OrthoDB" id="9810005at2"/>
<gene>
    <name evidence="4" type="ORF">SYNTR_1981</name>
</gene>
<dbReference type="GO" id="GO:0046872">
    <property type="term" value="F:metal ion binding"/>
    <property type="evidence" value="ECO:0007669"/>
    <property type="project" value="UniProtKB-KW"/>
</dbReference>
<evidence type="ECO:0000256" key="3">
    <source>
        <dbReference type="PIRSR" id="PIRSR005902-1"/>
    </source>
</evidence>
<evidence type="ECO:0000313" key="4">
    <source>
        <dbReference type="EMBL" id="QGU00575.1"/>
    </source>
</evidence>
<reference evidence="5" key="1">
    <citation type="journal article" date="2019" name="Microbiology">
        <title>Complete Genome Sequence of an Uncultured Bacterium of the Candidate Phylum Bipolaricaulota.</title>
        <authorList>
            <person name="Kadnikov V.V."/>
            <person name="Mardanov A.V."/>
            <person name="Beletsky A.V."/>
            <person name="Frank Y.A."/>
            <person name="Karnachuk O.V."/>
            <person name="Ravin N.V."/>
        </authorList>
    </citation>
    <scope>NUCLEOTIDE SEQUENCE [LARGE SCALE GENOMIC DNA]</scope>
</reference>
<keyword evidence="2 4" id="KW-0378">Hydrolase</keyword>
<keyword evidence="1 3" id="KW-0479">Metal-binding</keyword>
<feature type="binding site" evidence="3">
    <location>
        <position position="201"/>
    </location>
    <ligand>
        <name>a divalent metal cation</name>
        <dbReference type="ChEBI" id="CHEBI:60240"/>
        <label>1</label>
    </ligand>
</feature>
<feature type="binding site" evidence="3">
    <location>
        <position position="126"/>
    </location>
    <ligand>
        <name>a divalent metal cation</name>
        <dbReference type="ChEBI" id="CHEBI:60240"/>
        <label>2</label>
    </ligand>
</feature>
<dbReference type="CDD" id="cd01310">
    <property type="entry name" value="TatD_DNAse"/>
    <property type="match status" value="1"/>
</dbReference>
<dbReference type="PANTHER" id="PTHR46124">
    <property type="entry name" value="D-AMINOACYL-TRNA DEACYLASE"/>
    <property type="match status" value="1"/>
</dbReference>
<feature type="binding site" evidence="3">
    <location>
        <position position="90"/>
    </location>
    <ligand>
        <name>a divalent metal cation</name>
        <dbReference type="ChEBI" id="CHEBI:60240"/>
        <label>1</label>
    </ligand>
</feature>
<dbReference type="FunFam" id="3.20.20.140:FF:000005">
    <property type="entry name" value="TatD family hydrolase"/>
    <property type="match status" value="1"/>
</dbReference>
<feature type="binding site" evidence="3">
    <location>
        <position position="8"/>
    </location>
    <ligand>
        <name>a divalent metal cation</name>
        <dbReference type="ChEBI" id="CHEBI:60240"/>
        <label>1</label>
    </ligand>
</feature>
<dbReference type="InterPro" id="IPR001130">
    <property type="entry name" value="TatD-like"/>
</dbReference>
<dbReference type="Proteomes" id="UP000426444">
    <property type="component" value="Chromosome"/>
</dbReference>
<dbReference type="InterPro" id="IPR015991">
    <property type="entry name" value="TatD/YcfH-like"/>
</dbReference>
<dbReference type="KEGG" id="salq:SYNTR_1981"/>
<feature type="binding site" evidence="3">
    <location>
        <position position="151"/>
    </location>
    <ligand>
        <name>a divalent metal cation</name>
        <dbReference type="ChEBI" id="CHEBI:60240"/>
        <label>2</label>
    </ligand>
</feature>